<evidence type="ECO:0000313" key="2">
    <source>
        <dbReference type="EMBL" id="MBA9026241.1"/>
    </source>
</evidence>
<keyword evidence="2" id="KW-0808">Transferase</keyword>
<dbReference type="Gene3D" id="2.60.200.40">
    <property type="match status" value="1"/>
</dbReference>
<protein>
    <submittedName>
        <fullName evidence="2">Diacylglycerol kinase family enzyme</fullName>
    </submittedName>
</protein>
<sequence>MIYTFLKKLFTYQQRDMDVILDNQTYHYKKVWFIVVANQPYFGGGVKIAPDARTIRRWEI</sequence>
<dbReference type="InterPro" id="IPR045540">
    <property type="entry name" value="YegS/DAGK_C"/>
</dbReference>
<feature type="domain" description="YegS/DAGK C-terminal" evidence="1">
    <location>
        <begin position="3"/>
        <end position="53"/>
    </location>
</feature>
<dbReference type="Pfam" id="PF19279">
    <property type="entry name" value="YegS_C"/>
    <property type="match status" value="1"/>
</dbReference>
<name>A0ABR6CNI5_9BACI</name>
<dbReference type="EMBL" id="JACJHX010000003">
    <property type="protein sequence ID" value="MBA9026241.1"/>
    <property type="molecule type" value="Genomic_DNA"/>
</dbReference>
<keyword evidence="3" id="KW-1185">Reference proteome</keyword>
<evidence type="ECO:0000259" key="1">
    <source>
        <dbReference type="Pfam" id="PF19279"/>
    </source>
</evidence>
<dbReference type="InterPro" id="IPR016064">
    <property type="entry name" value="NAD/diacylglycerol_kinase_sf"/>
</dbReference>
<dbReference type="Proteomes" id="UP000626697">
    <property type="component" value="Unassembled WGS sequence"/>
</dbReference>
<dbReference type="GO" id="GO:0016301">
    <property type="term" value="F:kinase activity"/>
    <property type="evidence" value="ECO:0007669"/>
    <property type="project" value="UniProtKB-KW"/>
</dbReference>
<reference evidence="2 3" key="1">
    <citation type="submission" date="2020-08" db="EMBL/GenBank/DDBJ databases">
        <title>Genomic Encyclopedia of Type Strains, Phase IV (KMG-IV): sequencing the most valuable type-strain genomes for metagenomic binning, comparative biology and taxonomic classification.</title>
        <authorList>
            <person name="Goeker M."/>
        </authorList>
    </citation>
    <scope>NUCLEOTIDE SEQUENCE [LARGE SCALE GENOMIC DNA]</scope>
    <source>
        <strain evidence="2 3">DSM 105481</strain>
    </source>
</reference>
<accession>A0ABR6CNI5</accession>
<keyword evidence="2" id="KW-0418">Kinase</keyword>
<dbReference type="RefSeq" id="WP_182502124.1">
    <property type="nucleotide sequence ID" value="NZ_JACJHX010000003.1"/>
</dbReference>
<gene>
    <name evidence="2" type="ORF">HNP81_001526</name>
</gene>
<evidence type="ECO:0000313" key="3">
    <source>
        <dbReference type="Proteomes" id="UP000626697"/>
    </source>
</evidence>
<organism evidence="2 3">
    <name type="scientific">Peribacillus huizhouensis</name>
    <dbReference type="NCBI Taxonomy" id="1501239"/>
    <lineage>
        <taxon>Bacteria</taxon>
        <taxon>Bacillati</taxon>
        <taxon>Bacillota</taxon>
        <taxon>Bacilli</taxon>
        <taxon>Bacillales</taxon>
        <taxon>Bacillaceae</taxon>
        <taxon>Peribacillus</taxon>
    </lineage>
</organism>
<proteinExistence type="predicted"/>
<comment type="caution">
    <text evidence="2">The sequence shown here is derived from an EMBL/GenBank/DDBJ whole genome shotgun (WGS) entry which is preliminary data.</text>
</comment>
<dbReference type="SUPFAM" id="SSF111331">
    <property type="entry name" value="NAD kinase/diacylglycerol kinase-like"/>
    <property type="match status" value="1"/>
</dbReference>